<dbReference type="OrthoDB" id="9803484at2"/>
<dbReference type="Proteomes" id="UP000199664">
    <property type="component" value="Unassembled WGS sequence"/>
</dbReference>
<evidence type="ECO:0000313" key="13">
    <source>
        <dbReference type="Proteomes" id="UP000199664"/>
    </source>
</evidence>
<proteinExistence type="inferred from homology"/>
<comment type="similarity">
    <text evidence="2">Belongs to the CorA metal ion transporter (MIT) (TC 1.A.35) family.</text>
</comment>
<keyword evidence="10 11" id="KW-0472">Membrane</keyword>
<dbReference type="PANTHER" id="PTHR46494">
    <property type="entry name" value="CORA FAMILY METAL ION TRANSPORTER (EUROFUNG)"/>
    <property type="match status" value="1"/>
</dbReference>
<evidence type="ECO:0000256" key="4">
    <source>
        <dbReference type="ARBA" id="ARBA00022475"/>
    </source>
</evidence>
<sequence>MLPDLHSQTGIVWAYRFTADGTPTLIPRDEAPTLAPEDGFVWLHLDLVHTRAQAWIDERKELPPAARELLLSRETHQRLDHSASLVWGIAHDLTRDIVDRTDTVGTLAWAVGERFLLTGRREALQSVRKAVEALNAGEQIGSPAELFEHLIEYLIDDVTDAVVRLSDETDSIEDQILLDRLEDGPQRVGSVRRSAVQLHRQLAGLHLLFRRFAETPSGRSAPETVRAAALRLLLRVDTLRQDIQSVQDRARLLQDEIAVRSANQTNRQLYTLSILTALFLPATFITGLFGINVKGLPWVEWDLGAGLVTLACLGASLLTLFLLRRRGVIGR</sequence>
<dbReference type="Gene3D" id="3.30.460.20">
    <property type="entry name" value="CorA soluble domain-like"/>
    <property type="match status" value="1"/>
</dbReference>
<dbReference type="SUPFAM" id="SSF143865">
    <property type="entry name" value="CorA soluble domain-like"/>
    <property type="match status" value="1"/>
</dbReference>
<keyword evidence="9" id="KW-0406">Ion transport</keyword>
<dbReference type="AlphaFoldDB" id="A0A1H7Z0W2"/>
<keyword evidence="3" id="KW-0813">Transport</keyword>
<dbReference type="GO" id="GO:0000287">
    <property type="term" value="F:magnesium ion binding"/>
    <property type="evidence" value="ECO:0007669"/>
    <property type="project" value="TreeGrafter"/>
</dbReference>
<dbReference type="PANTHER" id="PTHR46494:SF3">
    <property type="entry name" value="ZINC TRANSPORT PROTEIN ZNTB"/>
    <property type="match status" value="1"/>
</dbReference>
<organism evidence="12 13">
    <name type="scientific">Bosea lupini</name>
    <dbReference type="NCBI Taxonomy" id="1036779"/>
    <lineage>
        <taxon>Bacteria</taxon>
        <taxon>Pseudomonadati</taxon>
        <taxon>Pseudomonadota</taxon>
        <taxon>Alphaproteobacteria</taxon>
        <taxon>Hyphomicrobiales</taxon>
        <taxon>Boseaceae</taxon>
        <taxon>Bosea</taxon>
    </lineage>
</organism>
<evidence type="ECO:0000256" key="9">
    <source>
        <dbReference type="ARBA" id="ARBA00023065"/>
    </source>
</evidence>
<comment type="subcellular location">
    <subcellularLocation>
        <location evidence="1">Cell membrane</location>
        <topology evidence="1">Multi-pass membrane protein</topology>
    </subcellularLocation>
</comment>
<keyword evidence="13" id="KW-1185">Reference proteome</keyword>
<evidence type="ECO:0000256" key="1">
    <source>
        <dbReference type="ARBA" id="ARBA00004651"/>
    </source>
</evidence>
<dbReference type="Pfam" id="PF01544">
    <property type="entry name" value="CorA"/>
    <property type="match status" value="1"/>
</dbReference>
<accession>A0A1H7Z0W2</accession>
<gene>
    <name evidence="12" type="ORF">SAMN04515666_11369</name>
</gene>
<dbReference type="InterPro" id="IPR045861">
    <property type="entry name" value="CorA_cytoplasmic_dom"/>
</dbReference>
<evidence type="ECO:0000256" key="5">
    <source>
        <dbReference type="ARBA" id="ARBA00022519"/>
    </source>
</evidence>
<dbReference type="GO" id="GO:0015095">
    <property type="term" value="F:magnesium ion transmembrane transporter activity"/>
    <property type="evidence" value="ECO:0007669"/>
    <property type="project" value="TreeGrafter"/>
</dbReference>
<evidence type="ECO:0000256" key="3">
    <source>
        <dbReference type="ARBA" id="ARBA00022448"/>
    </source>
</evidence>
<dbReference type="GO" id="GO:0050897">
    <property type="term" value="F:cobalt ion binding"/>
    <property type="evidence" value="ECO:0007669"/>
    <property type="project" value="TreeGrafter"/>
</dbReference>
<dbReference type="EMBL" id="FOAN01000013">
    <property type="protein sequence ID" value="SEM51855.1"/>
    <property type="molecule type" value="Genomic_DNA"/>
</dbReference>
<keyword evidence="5" id="KW-0997">Cell inner membrane</keyword>
<dbReference type="InterPro" id="IPR045863">
    <property type="entry name" value="CorA_TM1_TM2"/>
</dbReference>
<dbReference type="InterPro" id="IPR002523">
    <property type="entry name" value="MgTranspt_CorA/ZnTranspt_ZntB"/>
</dbReference>
<name>A0A1H7Z0W2_9HYPH</name>
<evidence type="ECO:0000256" key="10">
    <source>
        <dbReference type="ARBA" id="ARBA00023136"/>
    </source>
</evidence>
<evidence type="ECO:0000256" key="11">
    <source>
        <dbReference type="SAM" id="Phobius"/>
    </source>
</evidence>
<keyword evidence="6 11" id="KW-0812">Transmembrane</keyword>
<evidence type="ECO:0000313" key="12">
    <source>
        <dbReference type="EMBL" id="SEM51855.1"/>
    </source>
</evidence>
<keyword evidence="4" id="KW-1003">Cell membrane</keyword>
<keyword evidence="7" id="KW-0862">Zinc</keyword>
<feature type="transmembrane region" description="Helical" evidence="11">
    <location>
        <begin position="303"/>
        <end position="323"/>
    </location>
</feature>
<evidence type="ECO:0000256" key="6">
    <source>
        <dbReference type="ARBA" id="ARBA00022692"/>
    </source>
</evidence>
<dbReference type="SUPFAM" id="SSF144083">
    <property type="entry name" value="Magnesium transport protein CorA, transmembrane region"/>
    <property type="match status" value="1"/>
</dbReference>
<dbReference type="STRING" id="1036779.SAMN04515666_11369"/>
<dbReference type="RefSeq" id="WP_091842153.1">
    <property type="nucleotide sequence ID" value="NZ_FOAN01000013.1"/>
</dbReference>
<dbReference type="Gene3D" id="1.20.58.340">
    <property type="entry name" value="Magnesium transport protein CorA, transmembrane region"/>
    <property type="match status" value="2"/>
</dbReference>
<feature type="transmembrane region" description="Helical" evidence="11">
    <location>
        <begin position="269"/>
        <end position="291"/>
    </location>
</feature>
<evidence type="ECO:0000256" key="8">
    <source>
        <dbReference type="ARBA" id="ARBA00022989"/>
    </source>
</evidence>
<dbReference type="GO" id="GO:0005886">
    <property type="term" value="C:plasma membrane"/>
    <property type="evidence" value="ECO:0007669"/>
    <property type="project" value="UniProtKB-SubCell"/>
</dbReference>
<protein>
    <submittedName>
        <fullName evidence="12">Zinc transporter</fullName>
    </submittedName>
</protein>
<evidence type="ECO:0000256" key="7">
    <source>
        <dbReference type="ARBA" id="ARBA00022833"/>
    </source>
</evidence>
<dbReference type="GO" id="GO:0015087">
    <property type="term" value="F:cobalt ion transmembrane transporter activity"/>
    <property type="evidence" value="ECO:0007669"/>
    <property type="project" value="TreeGrafter"/>
</dbReference>
<keyword evidence="8 11" id="KW-1133">Transmembrane helix</keyword>
<evidence type="ECO:0000256" key="2">
    <source>
        <dbReference type="ARBA" id="ARBA00009765"/>
    </source>
</evidence>
<reference evidence="13" key="1">
    <citation type="submission" date="2016-10" db="EMBL/GenBank/DDBJ databases">
        <authorList>
            <person name="Varghese N."/>
            <person name="Submissions S."/>
        </authorList>
    </citation>
    <scope>NUCLEOTIDE SEQUENCE [LARGE SCALE GENOMIC DNA]</scope>
    <source>
        <strain evidence="13">LMG 26383,CCUG 61248,R- 45681</strain>
    </source>
</reference>